<dbReference type="SMART" id="SM00923">
    <property type="entry name" value="MbtH"/>
    <property type="match status" value="1"/>
</dbReference>
<proteinExistence type="predicted"/>
<gene>
    <name evidence="2" type="ORF">ACFP3U_06130</name>
</gene>
<feature type="domain" description="MbtH-like" evidence="1">
    <location>
        <begin position="1"/>
        <end position="50"/>
    </location>
</feature>
<sequence>MPDTPAPLWTVLVNDARQHALFPADLPAPAGWRPTGFTGTEEACEAHVDATWPDIRPLPLGS</sequence>
<dbReference type="EMBL" id="JBHSOF010000005">
    <property type="protein sequence ID" value="MFC5662559.1"/>
    <property type="molecule type" value="Genomic_DNA"/>
</dbReference>
<accession>A0ABW0X029</accession>
<organism evidence="2 3">
    <name type="scientific">Kitasatospora misakiensis</name>
    <dbReference type="NCBI Taxonomy" id="67330"/>
    <lineage>
        <taxon>Bacteria</taxon>
        <taxon>Bacillati</taxon>
        <taxon>Actinomycetota</taxon>
        <taxon>Actinomycetes</taxon>
        <taxon>Kitasatosporales</taxon>
        <taxon>Streptomycetaceae</taxon>
        <taxon>Kitasatospora</taxon>
    </lineage>
</organism>
<evidence type="ECO:0000313" key="3">
    <source>
        <dbReference type="Proteomes" id="UP001595975"/>
    </source>
</evidence>
<dbReference type="Pfam" id="PF03621">
    <property type="entry name" value="MbtH"/>
    <property type="match status" value="1"/>
</dbReference>
<dbReference type="InterPro" id="IPR005153">
    <property type="entry name" value="MbtH-like_dom"/>
</dbReference>
<protein>
    <submittedName>
        <fullName evidence="2">MbtH family NRPS accessory protein</fullName>
    </submittedName>
</protein>
<keyword evidence="3" id="KW-1185">Reference proteome</keyword>
<dbReference type="RefSeq" id="WP_380224175.1">
    <property type="nucleotide sequence ID" value="NZ_JBHSOF010000005.1"/>
</dbReference>
<comment type="caution">
    <text evidence="2">The sequence shown here is derived from an EMBL/GenBank/DDBJ whole genome shotgun (WGS) entry which is preliminary data.</text>
</comment>
<dbReference type="Gene3D" id="3.90.820.10">
    <property type="entry name" value="Structural Genomics, Unknown Function 30-nov-00 1gh9 Mol_id"/>
    <property type="match status" value="1"/>
</dbReference>
<dbReference type="Proteomes" id="UP001595975">
    <property type="component" value="Unassembled WGS sequence"/>
</dbReference>
<evidence type="ECO:0000259" key="1">
    <source>
        <dbReference type="SMART" id="SM00923"/>
    </source>
</evidence>
<evidence type="ECO:0000313" key="2">
    <source>
        <dbReference type="EMBL" id="MFC5662559.1"/>
    </source>
</evidence>
<reference evidence="3" key="1">
    <citation type="journal article" date="2019" name="Int. J. Syst. Evol. Microbiol.">
        <title>The Global Catalogue of Microorganisms (GCM) 10K type strain sequencing project: providing services to taxonomists for standard genome sequencing and annotation.</title>
        <authorList>
            <consortium name="The Broad Institute Genomics Platform"/>
            <consortium name="The Broad Institute Genome Sequencing Center for Infectious Disease"/>
            <person name="Wu L."/>
            <person name="Ma J."/>
        </authorList>
    </citation>
    <scope>NUCLEOTIDE SEQUENCE [LARGE SCALE GENOMIC DNA]</scope>
    <source>
        <strain evidence="3">CGMCC 4.1437</strain>
    </source>
</reference>
<name>A0ABW0X029_9ACTN</name>
<dbReference type="SUPFAM" id="SSF160582">
    <property type="entry name" value="MbtH-like"/>
    <property type="match status" value="1"/>
</dbReference>
<dbReference type="InterPro" id="IPR038020">
    <property type="entry name" value="MbtH-like_sf"/>
</dbReference>